<dbReference type="EMBL" id="BMGG01000016">
    <property type="protein sequence ID" value="GGC94236.1"/>
    <property type="molecule type" value="Genomic_DNA"/>
</dbReference>
<accession>A0A916UYK2</accession>
<proteinExistence type="predicted"/>
<evidence type="ECO:0000313" key="2">
    <source>
        <dbReference type="EMBL" id="GGC94236.1"/>
    </source>
</evidence>
<keyword evidence="3" id="KW-1185">Reference proteome</keyword>
<dbReference type="Proteomes" id="UP000637002">
    <property type="component" value="Unassembled WGS sequence"/>
</dbReference>
<organism evidence="2 3">
    <name type="scientific">Chelatococcus reniformis</name>
    <dbReference type="NCBI Taxonomy" id="1494448"/>
    <lineage>
        <taxon>Bacteria</taxon>
        <taxon>Pseudomonadati</taxon>
        <taxon>Pseudomonadota</taxon>
        <taxon>Alphaproteobacteria</taxon>
        <taxon>Hyphomicrobiales</taxon>
        <taxon>Chelatococcaceae</taxon>
        <taxon>Chelatococcus</taxon>
    </lineage>
</organism>
<dbReference type="RefSeq" id="WP_244642312.1">
    <property type="nucleotide sequence ID" value="NZ_BMGG01000016.1"/>
</dbReference>
<dbReference type="Pfam" id="PF10074">
    <property type="entry name" value="RovC_DNA-bd"/>
    <property type="match status" value="1"/>
</dbReference>
<evidence type="ECO:0000313" key="3">
    <source>
        <dbReference type="Proteomes" id="UP000637002"/>
    </source>
</evidence>
<reference evidence="2" key="1">
    <citation type="journal article" date="2014" name="Int. J. Syst. Evol. Microbiol.">
        <title>Complete genome sequence of Corynebacterium casei LMG S-19264T (=DSM 44701T), isolated from a smear-ripened cheese.</title>
        <authorList>
            <consortium name="US DOE Joint Genome Institute (JGI-PGF)"/>
            <person name="Walter F."/>
            <person name="Albersmeier A."/>
            <person name="Kalinowski J."/>
            <person name="Ruckert C."/>
        </authorList>
    </citation>
    <scope>NUCLEOTIDE SEQUENCE</scope>
    <source>
        <strain evidence="2">CGMCC 1.12919</strain>
    </source>
</reference>
<feature type="domain" description="T6SS Transcription factor RovC-like DNA binding" evidence="1">
    <location>
        <begin position="46"/>
        <end position="148"/>
    </location>
</feature>
<gene>
    <name evidence="2" type="ORF">GCM10010994_60030</name>
</gene>
<name>A0A916UYK2_9HYPH</name>
<protein>
    <recommendedName>
        <fullName evidence="1">T6SS Transcription factor RovC-like DNA binding domain-containing protein</fullName>
    </recommendedName>
</protein>
<dbReference type="AlphaFoldDB" id="A0A916UYK2"/>
<reference evidence="2" key="2">
    <citation type="submission" date="2020-09" db="EMBL/GenBank/DDBJ databases">
        <authorList>
            <person name="Sun Q."/>
            <person name="Zhou Y."/>
        </authorList>
    </citation>
    <scope>NUCLEOTIDE SEQUENCE</scope>
    <source>
        <strain evidence="2">CGMCC 1.12919</strain>
    </source>
</reference>
<sequence>MNWSELPVDIRRTPDGHCMLLRLGGVEHRALFRDKPVAGMRYAAALPFDEAFDIRVHAARRLWCALDGRPPGPIFRSLPRQREQRLALALRALDARLDGATYRTIAEMLFGADRLPSRGWKTHDLHQRTVRLVQLGLRLMGGGYRELLCYPLRRR</sequence>
<comment type="caution">
    <text evidence="2">The sequence shown here is derived from an EMBL/GenBank/DDBJ whole genome shotgun (WGS) entry which is preliminary data.</text>
</comment>
<dbReference type="InterPro" id="IPR018754">
    <property type="entry name" value="RovC-like_DNA-bd"/>
</dbReference>
<evidence type="ECO:0000259" key="1">
    <source>
        <dbReference type="Pfam" id="PF10074"/>
    </source>
</evidence>